<gene>
    <name evidence="2" type="ORF">Amon01_000144500</name>
</gene>
<evidence type="ECO:0000313" key="2">
    <source>
        <dbReference type="EMBL" id="GMG20720.1"/>
    </source>
</evidence>
<reference evidence="2" key="1">
    <citation type="submission" date="2023-04" db="EMBL/GenBank/DDBJ databases">
        <title>Ambrosiozyma monospora NBRC 1965.</title>
        <authorList>
            <person name="Ichikawa N."/>
            <person name="Sato H."/>
            <person name="Tonouchi N."/>
        </authorList>
    </citation>
    <scope>NUCLEOTIDE SEQUENCE</scope>
    <source>
        <strain evidence="2">NBRC 1965</strain>
    </source>
</reference>
<evidence type="ECO:0000313" key="3">
    <source>
        <dbReference type="Proteomes" id="UP001165063"/>
    </source>
</evidence>
<dbReference type="AlphaFoldDB" id="A0A9W7DDU4"/>
<sequence length="363" mass="41372">MSSLTSDSLTSVTPLKQETVTIPSTVDKLKNSIDLTCSLRSRLETKVGFYRWFTDLQFDLKALGLANVAAIATEQETNLTDHHSYRLPDEKEEGYIREYIMNTVFLPDVVTNNPDIPVVQTLYQVAQMCDYVVDFPSLNEQLVSIPVRVFSKAVLLQNKCLDLLLKAKLSGMGFFDEIAVLKTIISLFPEPAKGFIFDLTDAEKASLAKFIEAYDKHLRFCPMISEAIVKLADSAVHKDQSVILKKEHTDNTNNHKLPKKKFKKNDHWKKNIKKKSHSSKKKSQKKPKKVKPNSYQALPCFNCGMHGHSIFESQCPKYADVKKELDHGVAHEDIFHKYRVACQDKHSHQKNESDEKKEEIKTA</sequence>
<feature type="region of interest" description="Disordered" evidence="1">
    <location>
        <begin position="343"/>
        <end position="363"/>
    </location>
</feature>
<proteinExistence type="predicted"/>
<comment type="caution">
    <text evidence="2">The sequence shown here is derived from an EMBL/GenBank/DDBJ whole genome shotgun (WGS) entry which is preliminary data.</text>
</comment>
<accession>A0A9W7DDU4</accession>
<name>A0A9W7DDU4_AMBMO</name>
<feature type="compositionally biased region" description="Basic residues" evidence="1">
    <location>
        <begin position="256"/>
        <end position="291"/>
    </location>
</feature>
<dbReference type="EMBL" id="BSXU01000452">
    <property type="protein sequence ID" value="GMG20720.1"/>
    <property type="molecule type" value="Genomic_DNA"/>
</dbReference>
<organism evidence="2 3">
    <name type="scientific">Ambrosiozyma monospora</name>
    <name type="common">Yeast</name>
    <name type="synonym">Endomycopsis monosporus</name>
    <dbReference type="NCBI Taxonomy" id="43982"/>
    <lineage>
        <taxon>Eukaryota</taxon>
        <taxon>Fungi</taxon>
        <taxon>Dikarya</taxon>
        <taxon>Ascomycota</taxon>
        <taxon>Saccharomycotina</taxon>
        <taxon>Pichiomycetes</taxon>
        <taxon>Pichiales</taxon>
        <taxon>Pichiaceae</taxon>
        <taxon>Ambrosiozyma</taxon>
    </lineage>
</organism>
<evidence type="ECO:0000256" key="1">
    <source>
        <dbReference type="SAM" id="MobiDB-lite"/>
    </source>
</evidence>
<keyword evidence="3" id="KW-1185">Reference proteome</keyword>
<feature type="region of interest" description="Disordered" evidence="1">
    <location>
        <begin position="247"/>
        <end position="293"/>
    </location>
</feature>
<dbReference type="Proteomes" id="UP001165063">
    <property type="component" value="Unassembled WGS sequence"/>
</dbReference>
<protein>
    <submittedName>
        <fullName evidence="2">Unnamed protein product</fullName>
    </submittedName>
</protein>